<accession>A0AAN9QBV9</accession>
<keyword evidence="2" id="KW-0812">Transmembrane</keyword>
<keyword evidence="2" id="KW-0472">Membrane</keyword>
<keyword evidence="2" id="KW-1133">Transmembrane helix</keyword>
<organism evidence="3 4">
    <name type="scientific">Canavalia gladiata</name>
    <name type="common">Sword bean</name>
    <name type="synonym">Dolichos gladiatus</name>
    <dbReference type="NCBI Taxonomy" id="3824"/>
    <lineage>
        <taxon>Eukaryota</taxon>
        <taxon>Viridiplantae</taxon>
        <taxon>Streptophyta</taxon>
        <taxon>Embryophyta</taxon>
        <taxon>Tracheophyta</taxon>
        <taxon>Spermatophyta</taxon>
        <taxon>Magnoliopsida</taxon>
        <taxon>eudicotyledons</taxon>
        <taxon>Gunneridae</taxon>
        <taxon>Pentapetalae</taxon>
        <taxon>rosids</taxon>
        <taxon>fabids</taxon>
        <taxon>Fabales</taxon>
        <taxon>Fabaceae</taxon>
        <taxon>Papilionoideae</taxon>
        <taxon>50 kb inversion clade</taxon>
        <taxon>NPAAA clade</taxon>
        <taxon>indigoferoid/millettioid clade</taxon>
        <taxon>Phaseoleae</taxon>
        <taxon>Canavalia</taxon>
    </lineage>
</organism>
<reference evidence="3 4" key="1">
    <citation type="submission" date="2024-01" db="EMBL/GenBank/DDBJ databases">
        <title>The genomes of 5 underutilized Papilionoideae crops provide insights into root nodulation and disease resistanc.</title>
        <authorList>
            <person name="Jiang F."/>
        </authorList>
    </citation>
    <scope>NUCLEOTIDE SEQUENCE [LARGE SCALE GENOMIC DNA]</scope>
    <source>
        <strain evidence="3">LVBAO_FW01</strain>
        <tissue evidence="3">Leaves</tissue>
    </source>
</reference>
<evidence type="ECO:0000256" key="2">
    <source>
        <dbReference type="SAM" id="Phobius"/>
    </source>
</evidence>
<keyword evidence="4" id="KW-1185">Reference proteome</keyword>
<sequence length="135" mass="15155">MGDPNSNQKRCKIADVECVDAEYMDIVNTRGLFKEVEDEEKNEVKERGEEEEGNDGSPTYPMDNVQMAILLALLVLILIGTRAPCVSPTDYNRCKTTENVLDSITIISRKNANYGCKETLLVCLVRGMEEVAKRH</sequence>
<feature type="transmembrane region" description="Helical" evidence="2">
    <location>
        <begin position="65"/>
        <end position="85"/>
    </location>
</feature>
<protein>
    <submittedName>
        <fullName evidence="3">Uncharacterized protein</fullName>
    </submittedName>
</protein>
<proteinExistence type="predicted"/>
<dbReference type="EMBL" id="JAYMYQ010000005">
    <property type="protein sequence ID" value="KAK7329646.1"/>
    <property type="molecule type" value="Genomic_DNA"/>
</dbReference>
<dbReference type="Proteomes" id="UP001367508">
    <property type="component" value="Unassembled WGS sequence"/>
</dbReference>
<gene>
    <name evidence="3" type="ORF">VNO77_23818</name>
</gene>
<name>A0AAN9QBV9_CANGL</name>
<dbReference type="AlphaFoldDB" id="A0AAN9QBV9"/>
<comment type="caution">
    <text evidence="3">The sequence shown here is derived from an EMBL/GenBank/DDBJ whole genome shotgun (WGS) entry which is preliminary data.</text>
</comment>
<evidence type="ECO:0000256" key="1">
    <source>
        <dbReference type="SAM" id="MobiDB-lite"/>
    </source>
</evidence>
<feature type="region of interest" description="Disordered" evidence="1">
    <location>
        <begin position="37"/>
        <end position="61"/>
    </location>
</feature>
<evidence type="ECO:0000313" key="3">
    <source>
        <dbReference type="EMBL" id="KAK7329646.1"/>
    </source>
</evidence>
<evidence type="ECO:0000313" key="4">
    <source>
        <dbReference type="Proteomes" id="UP001367508"/>
    </source>
</evidence>